<dbReference type="SUPFAM" id="SSF103506">
    <property type="entry name" value="Mitochondrial carrier"/>
    <property type="match status" value="1"/>
</dbReference>
<keyword evidence="5" id="KW-0677">Repeat</keyword>
<dbReference type="AlphaFoldDB" id="A0ABD0ZNY0"/>
<dbReference type="Proteomes" id="UP001558713">
    <property type="component" value="Unassembled WGS sequence"/>
</dbReference>
<name>A0ABD0ZNY0_CARAN</name>
<keyword evidence="7" id="KW-1133">Transmembrane helix</keyword>
<evidence type="ECO:0000256" key="11">
    <source>
        <dbReference type="RuleBase" id="RU000488"/>
    </source>
</evidence>
<keyword evidence="13" id="KW-1185">Reference proteome</keyword>
<feature type="repeat" description="Solcar" evidence="10">
    <location>
        <begin position="160"/>
        <end position="256"/>
    </location>
</feature>
<proteinExistence type="inferred from homology"/>
<evidence type="ECO:0000313" key="13">
    <source>
        <dbReference type="Proteomes" id="UP001558713"/>
    </source>
</evidence>
<dbReference type="EMBL" id="JBANAX010000831">
    <property type="protein sequence ID" value="KAL1192174.1"/>
    <property type="molecule type" value="Genomic_DNA"/>
</dbReference>
<evidence type="ECO:0000256" key="10">
    <source>
        <dbReference type="PROSITE-ProRule" id="PRU00282"/>
    </source>
</evidence>
<dbReference type="Gene3D" id="1.50.40.10">
    <property type="entry name" value="Mitochondrial carrier domain"/>
    <property type="match status" value="2"/>
</dbReference>
<keyword evidence="3 11" id="KW-0813">Transport</keyword>
<evidence type="ECO:0000256" key="5">
    <source>
        <dbReference type="ARBA" id="ARBA00022737"/>
    </source>
</evidence>
<protein>
    <submittedName>
        <fullName evidence="12">Mitochondrial carrier protein MTM1</fullName>
    </submittedName>
</protein>
<dbReference type="PANTHER" id="PTHR45760:SF6">
    <property type="entry name" value="MITOCHONDRIAL SUBSTRATE CARRIER FAMILY PROTEIN"/>
    <property type="match status" value="1"/>
</dbReference>
<keyword evidence="4 10" id="KW-0812">Transmembrane</keyword>
<evidence type="ECO:0000256" key="8">
    <source>
        <dbReference type="ARBA" id="ARBA00023128"/>
    </source>
</evidence>
<evidence type="ECO:0000256" key="4">
    <source>
        <dbReference type="ARBA" id="ARBA00022692"/>
    </source>
</evidence>
<evidence type="ECO:0000256" key="3">
    <source>
        <dbReference type="ARBA" id="ARBA00022448"/>
    </source>
</evidence>
<evidence type="ECO:0000256" key="6">
    <source>
        <dbReference type="ARBA" id="ARBA00022792"/>
    </source>
</evidence>
<sequence length="364" mass="39489">MVEEAKLDSKLKPMPNDNLLFGERALSAGAAAFISAVIVNPLDVVKTRLQAQAAGVPYQGSCRLGCFEANNSTVVNDIRSNSSPGVCRITGSASVCTESHYKGTFDVFYKIIRQEGFSRLWRGTNASLALAVPTVGIYMPCYDYFRNIMEEFTAEKSPTLTPYVPLVSGTIARSLACISCYPVELARTRMQAFKGTRRDVKLPGVWKTLVDVINPVKGSNNGQNYRMLWSGLGAQLARDVPFSAICWSILEPTRRSILSLMGEKPTAGCIIGANFTAGFVAGAVAAAATCPLDVAKTRRQIEKNADRAMTMTTRQTLAEIWRDGGMRGMFSGAGARVGRAGPSVAIVVSFYEVVKYGLHNFHQQ</sequence>
<accession>A0ABD0ZNY0</accession>
<keyword evidence="8" id="KW-0496">Mitochondrion</keyword>
<keyword evidence="6" id="KW-0999">Mitochondrion inner membrane</keyword>
<keyword evidence="9 10" id="KW-0472">Membrane</keyword>
<dbReference type="Pfam" id="PF00153">
    <property type="entry name" value="Mito_carr"/>
    <property type="match status" value="4"/>
</dbReference>
<dbReference type="InterPro" id="IPR023395">
    <property type="entry name" value="MCP_dom_sf"/>
</dbReference>
<gene>
    <name evidence="12" type="ORF">V5N11_020890</name>
</gene>
<evidence type="ECO:0000256" key="9">
    <source>
        <dbReference type="ARBA" id="ARBA00023136"/>
    </source>
</evidence>
<dbReference type="GO" id="GO:0005743">
    <property type="term" value="C:mitochondrial inner membrane"/>
    <property type="evidence" value="ECO:0007669"/>
    <property type="project" value="UniProtKB-SubCell"/>
</dbReference>
<feature type="repeat" description="Solcar" evidence="10">
    <location>
        <begin position="19"/>
        <end position="148"/>
    </location>
</feature>
<feature type="repeat" description="Solcar" evidence="10">
    <location>
        <begin position="269"/>
        <end position="357"/>
    </location>
</feature>
<reference evidence="12 13" key="1">
    <citation type="submission" date="2024-04" db="EMBL/GenBank/DDBJ databases">
        <title>Genome assembly C_amara_ONT_v2.</title>
        <authorList>
            <person name="Yant L."/>
            <person name="Moore C."/>
            <person name="Slenker M."/>
        </authorList>
    </citation>
    <scope>NUCLEOTIDE SEQUENCE [LARGE SCALE GENOMIC DNA]</scope>
    <source>
        <tissue evidence="12">Leaf</tissue>
    </source>
</reference>
<dbReference type="PROSITE" id="PS50920">
    <property type="entry name" value="SOLCAR"/>
    <property type="match status" value="3"/>
</dbReference>
<evidence type="ECO:0000256" key="1">
    <source>
        <dbReference type="ARBA" id="ARBA00004448"/>
    </source>
</evidence>
<evidence type="ECO:0000256" key="7">
    <source>
        <dbReference type="ARBA" id="ARBA00022989"/>
    </source>
</evidence>
<organism evidence="12 13">
    <name type="scientific">Cardamine amara subsp. amara</name>
    <dbReference type="NCBI Taxonomy" id="228776"/>
    <lineage>
        <taxon>Eukaryota</taxon>
        <taxon>Viridiplantae</taxon>
        <taxon>Streptophyta</taxon>
        <taxon>Embryophyta</taxon>
        <taxon>Tracheophyta</taxon>
        <taxon>Spermatophyta</taxon>
        <taxon>Magnoliopsida</taxon>
        <taxon>eudicotyledons</taxon>
        <taxon>Gunneridae</taxon>
        <taxon>Pentapetalae</taxon>
        <taxon>rosids</taxon>
        <taxon>malvids</taxon>
        <taxon>Brassicales</taxon>
        <taxon>Brassicaceae</taxon>
        <taxon>Cardamineae</taxon>
        <taxon>Cardamine</taxon>
    </lineage>
</organism>
<dbReference type="InterPro" id="IPR045315">
    <property type="entry name" value="Mtm1-like"/>
</dbReference>
<comment type="caution">
    <text evidence="12">The sequence shown here is derived from an EMBL/GenBank/DDBJ whole genome shotgun (WGS) entry which is preliminary data.</text>
</comment>
<dbReference type="PANTHER" id="PTHR45760">
    <property type="entry name" value="FI19922P1-RELATED"/>
    <property type="match status" value="1"/>
</dbReference>
<comment type="subcellular location">
    <subcellularLocation>
        <location evidence="1">Mitochondrion inner membrane</location>
        <topology evidence="1">Multi-pass membrane protein</topology>
    </subcellularLocation>
</comment>
<comment type="similarity">
    <text evidence="2 11">Belongs to the mitochondrial carrier (TC 2.A.29) family.</text>
</comment>
<dbReference type="InterPro" id="IPR018108">
    <property type="entry name" value="MCP_transmembrane"/>
</dbReference>
<evidence type="ECO:0000256" key="2">
    <source>
        <dbReference type="ARBA" id="ARBA00006375"/>
    </source>
</evidence>
<evidence type="ECO:0000313" key="12">
    <source>
        <dbReference type="EMBL" id="KAL1192174.1"/>
    </source>
</evidence>